<dbReference type="Proteomes" id="UP000295680">
    <property type="component" value="Unassembled WGS sequence"/>
</dbReference>
<accession>A0A4V2S6D3</accession>
<name>A0A4V2S6D3_9PSEU</name>
<dbReference type="EMBL" id="SLWS01000007">
    <property type="protein sequence ID" value="TCO55630.1"/>
    <property type="molecule type" value="Genomic_DNA"/>
</dbReference>
<comment type="caution">
    <text evidence="2">The sequence shown here is derived from an EMBL/GenBank/DDBJ whole genome shotgun (WGS) entry which is preliminary data.</text>
</comment>
<evidence type="ECO:0008006" key="4">
    <source>
        <dbReference type="Google" id="ProtNLM"/>
    </source>
</evidence>
<dbReference type="GO" id="GO:0003677">
    <property type="term" value="F:DNA binding"/>
    <property type="evidence" value="ECO:0007669"/>
    <property type="project" value="InterPro"/>
</dbReference>
<evidence type="ECO:0000256" key="1">
    <source>
        <dbReference type="ARBA" id="ARBA00023172"/>
    </source>
</evidence>
<evidence type="ECO:0000313" key="3">
    <source>
        <dbReference type="Proteomes" id="UP000295680"/>
    </source>
</evidence>
<evidence type="ECO:0000313" key="2">
    <source>
        <dbReference type="EMBL" id="TCO55630.1"/>
    </source>
</evidence>
<dbReference type="GO" id="GO:0015074">
    <property type="term" value="P:DNA integration"/>
    <property type="evidence" value="ECO:0007669"/>
    <property type="project" value="InterPro"/>
</dbReference>
<keyword evidence="3" id="KW-1185">Reference proteome</keyword>
<dbReference type="AlphaFoldDB" id="A0A4V2S6D3"/>
<gene>
    <name evidence="2" type="ORF">EV192_10751</name>
</gene>
<dbReference type="GO" id="GO:0006310">
    <property type="term" value="P:DNA recombination"/>
    <property type="evidence" value="ECO:0007669"/>
    <property type="project" value="UniProtKB-KW"/>
</dbReference>
<keyword evidence="1" id="KW-0233">DNA recombination</keyword>
<dbReference type="SUPFAM" id="SSF56349">
    <property type="entry name" value="DNA breaking-rejoining enzymes"/>
    <property type="match status" value="1"/>
</dbReference>
<dbReference type="RefSeq" id="WP_165960680.1">
    <property type="nucleotide sequence ID" value="NZ_SLWS01000007.1"/>
</dbReference>
<protein>
    <recommendedName>
        <fullName evidence="4">Phage integrase family protein</fullName>
    </recommendedName>
</protein>
<sequence length="605" mass="68044">MRAVTLAVEPTTEQDDAITTGLWSAIEPEFLTLLHWDPAVKVLTLPQEHPLLGWKVCAVQECRKAARSIDDLCSTCRKRRTAISELSWEEFLSTTKPHRRSIDLGHCTVSQCPRPRQSSRQPLCSAHLYQQREILRLPLNTFLAHSEVVPLPRFGPCLVAACTRDRVGKDPYCLAHRKRWRDARLRDAVTDEDHWRRTTPGITEDNKVSLRGLPSRVAAEVVYGLQERTKDGIKNILWRLRPLCDLARARRVGSLSDLETVTLSRANRVLRDSLVTYARRRGRNPETERHEDTWDLAIFGVNGTLPFTEISQPWLREATKRWAFDDLPRRRGHSIAGALQTRVNSIAQLSASLRLQREDHGDIPAFLTHTDITSFCNRLAYLTQNGTISAHRRTACCRDVRHLLSRMRALGLTRSGEPLAGLADEFTLGPDDIPDEPEDAEAGKDLPIEVMRHLRAHLDALEETNCVEMRVAVELTIDTGRRPDELCHLHLDCLDRDQDGKPVLVYDNIKAHRQGRRLPISETTAAVITAQQQRVRKRFPDEPVDKLMLLPSPSLDGRPEQSGQPLGQGIGGGVVDAGRAAGHVVDQQVTYVTVGDLVSVDHLGD</sequence>
<proteinExistence type="predicted"/>
<dbReference type="InterPro" id="IPR013762">
    <property type="entry name" value="Integrase-like_cat_sf"/>
</dbReference>
<dbReference type="Gene3D" id="1.10.443.10">
    <property type="entry name" value="Intergrase catalytic core"/>
    <property type="match status" value="1"/>
</dbReference>
<dbReference type="InterPro" id="IPR011010">
    <property type="entry name" value="DNA_brk_join_enz"/>
</dbReference>
<reference evidence="2 3" key="1">
    <citation type="submission" date="2019-03" db="EMBL/GenBank/DDBJ databases">
        <title>Genomic Encyclopedia of Type Strains, Phase IV (KMG-IV): sequencing the most valuable type-strain genomes for metagenomic binning, comparative biology and taxonomic classification.</title>
        <authorList>
            <person name="Goeker M."/>
        </authorList>
    </citation>
    <scope>NUCLEOTIDE SEQUENCE [LARGE SCALE GENOMIC DNA]</scope>
    <source>
        <strain evidence="2 3">DSM 45934</strain>
    </source>
</reference>
<organism evidence="2 3">
    <name type="scientific">Actinocrispum wychmicini</name>
    <dbReference type="NCBI Taxonomy" id="1213861"/>
    <lineage>
        <taxon>Bacteria</taxon>
        <taxon>Bacillati</taxon>
        <taxon>Actinomycetota</taxon>
        <taxon>Actinomycetes</taxon>
        <taxon>Pseudonocardiales</taxon>
        <taxon>Pseudonocardiaceae</taxon>
        <taxon>Actinocrispum</taxon>
    </lineage>
</organism>